<dbReference type="GO" id="GO:0031415">
    <property type="term" value="C:NatA complex"/>
    <property type="evidence" value="ECO:0007669"/>
    <property type="project" value="TreeGrafter"/>
</dbReference>
<keyword evidence="2 3" id="KW-0802">TPR repeat</keyword>
<dbReference type="GO" id="GO:0042802">
    <property type="term" value="F:identical protein binding"/>
    <property type="evidence" value="ECO:0007669"/>
    <property type="project" value="InterPro"/>
</dbReference>
<gene>
    <name evidence="5" type="ORF">FEQUK3_LOCUS1870</name>
</gene>
<evidence type="ECO:0000313" key="5">
    <source>
        <dbReference type="EMBL" id="CAG7556191.1"/>
    </source>
</evidence>
<comment type="caution">
    <text evidence="5">The sequence shown here is derived from an EMBL/GenBank/DDBJ whole genome shotgun (WGS) entry which is preliminary data.</text>
</comment>
<dbReference type="Pfam" id="PF12569">
    <property type="entry name" value="NatA_aux_su"/>
    <property type="match status" value="1"/>
</dbReference>
<dbReference type="AlphaFoldDB" id="A0A8J2N7I2"/>
<dbReference type="Proteomes" id="UP000693738">
    <property type="component" value="Unassembled WGS sequence"/>
</dbReference>
<dbReference type="Pfam" id="PF13432">
    <property type="entry name" value="TPR_16"/>
    <property type="match status" value="1"/>
</dbReference>
<dbReference type="FunFam" id="1.25.40.1040:FF:000003">
    <property type="entry name" value="N-terminal acetyltransferase A, auxiliary subunit"/>
    <property type="match status" value="1"/>
</dbReference>
<dbReference type="PROSITE" id="PS50005">
    <property type="entry name" value="TPR"/>
    <property type="match status" value="1"/>
</dbReference>
<accession>A0A8J2N7I2</accession>
<dbReference type="InterPro" id="IPR011717">
    <property type="entry name" value="TPR-4"/>
</dbReference>
<evidence type="ECO:0000256" key="4">
    <source>
        <dbReference type="SAM" id="MobiDB-lite"/>
    </source>
</evidence>
<dbReference type="Pfam" id="PF07721">
    <property type="entry name" value="TPR_4"/>
    <property type="match status" value="1"/>
</dbReference>
<evidence type="ECO:0000256" key="3">
    <source>
        <dbReference type="PROSITE-ProRule" id="PRU00339"/>
    </source>
</evidence>
<feature type="region of interest" description="Disordered" evidence="4">
    <location>
        <begin position="582"/>
        <end position="633"/>
    </location>
</feature>
<dbReference type="PANTHER" id="PTHR22767:SF2">
    <property type="entry name" value="N(ALPHA)-ACETYLTRANSFERASE 15_16, ISOFORM A"/>
    <property type="match status" value="1"/>
</dbReference>
<keyword evidence="1" id="KW-0677">Repeat</keyword>
<evidence type="ECO:0008006" key="7">
    <source>
        <dbReference type="Google" id="ProtNLM"/>
    </source>
</evidence>
<protein>
    <recommendedName>
        <fullName evidence="7">Acetyltransferase</fullName>
    </recommendedName>
</protein>
<dbReference type="SMART" id="SM00028">
    <property type="entry name" value="TPR"/>
    <property type="match status" value="6"/>
</dbReference>
<feature type="repeat" description="TPR" evidence="3">
    <location>
        <begin position="77"/>
        <end position="110"/>
    </location>
</feature>
<dbReference type="FunFam" id="1.25.40.1010:FF:000002">
    <property type="entry name" value="N-terminal acetyltransferase catalytic subunit (NAT1)"/>
    <property type="match status" value="1"/>
</dbReference>
<evidence type="ECO:0000256" key="2">
    <source>
        <dbReference type="ARBA" id="ARBA00022803"/>
    </source>
</evidence>
<dbReference type="PIRSF" id="PIRSF000422">
    <property type="entry name" value="N-terminal-AcTrfase-A_aux_su"/>
    <property type="match status" value="1"/>
</dbReference>
<dbReference type="EMBL" id="CAJSTJ010000088">
    <property type="protein sequence ID" value="CAG7556191.1"/>
    <property type="molecule type" value="Genomic_DNA"/>
</dbReference>
<organism evidence="5 6">
    <name type="scientific">Fusarium equiseti</name>
    <name type="common">Fusarium scirpi</name>
    <dbReference type="NCBI Taxonomy" id="61235"/>
    <lineage>
        <taxon>Eukaryota</taxon>
        <taxon>Fungi</taxon>
        <taxon>Dikarya</taxon>
        <taxon>Ascomycota</taxon>
        <taxon>Pezizomycotina</taxon>
        <taxon>Sordariomycetes</taxon>
        <taxon>Hypocreomycetidae</taxon>
        <taxon>Hypocreales</taxon>
        <taxon>Nectriaceae</taxon>
        <taxon>Fusarium</taxon>
        <taxon>Fusarium incarnatum-equiseti species complex</taxon>
    </lineage>
</organism>
<dbReference type="InterPro" id="IPR021183">
    <property type="entry name" value="NatA_aux_su"/>
</dbReference>
<evidence type="ECO:0000313" key="6">
    <source>
        <dbReference type="Proteomes" id="UP000693738"/>
    </source>
</evidence>
<sequence length="817" mass="92924">MPQPLASKEASLFRSVIRYYEDKQYKRGLKSADLILKKHPKHGDTTAMKALILNSQGKTEEAFALGKEALTMDMKSHICWHVYGLLHRANKNFEEAIKAYKFALRLEPESAQIQRDLAILQIQCRDYQGYIQSRTAMLQARPQARQSWTALAIAHHLSGNPAEAEKVMNTYEETLKTKPSKFDNEHSEAIMYKNSLIAEQGDYERALEHLNTAAKQNLDRLAVMEARAEYLHKLGRKEEAVAAYRALLDRNSEHPIYYEKLLEVMEVPEDDIKARKAVYDEYAENSPRCDAARRLPLDFLSGDDFKQAAEAYLTLMLNKGVPSTFANLKHLYSDSFKKDTLRELAENYLNSQDADSESKDKGEAAALYYLAQHYNYYLSRDLTKAMEYVDKTIEKDPKSVDYAMTKARIIKHGGDLQEASKAMDRARKLDLKDRYINTKAAKYQLRNDENEKGLKTVGLFTRAETVGGPLADLLEMQSIWFLTEDGEAYARQGNIALALKRFQQIFTIFEVWQEDQFDFHSFSLRKGQIRAYIDMMRWEDHIRDHPFFSRAALDAVEIYLKLTDKPSANGVNGADGDDAEDALAKKKAAKKARKEQQRLEKEAAEQQAKQDPNKASKEGEVKKQDDDPFGLKLADTTDPLGDAMKYINPLLQFSPKNINAQFAGFEVYMRRKKYVLALRCLTAASALDSKSPRVHEQTVAFAQLLKTATDIEPKVLEVLKAEFNAIDPSADLVKYNDEFLAANKESPRHVLSAIKVQKLLGQDKAKSEEAVANILDIPGVTYEDAIEGLEVLRSWKSPQESYKKAAQQKFPNVTRLA</sequence>
<proteinExistence type="predicted"/>
<evidence type="ECO:0000256" key="1">
    <source>
        <dbReference type="ARBA" id="ARBA00022737"/>
    </source>
</evidence>
<feature type="compositionally biased region" description="Basic and acidic residues" evidence="4">
    <location>
        <begin position="594"/>
        <end position="604"/>
    </location>
</feature>
<reference evidence="5" key="1">
    <citation type="submission" date="2021-05" db="EMBL/GenBank/DDBJ databases">
        <authorList>
            <person name="Khan N."/>
        </authorList>
    </citation>
    <scope>NUCLEOTIDE SEQUENCE</scope>
</reference>
<feature type="compositionally biased region" description="Basic and acidic residues" evidence="4">
    <location>
        <begin position="611"/>
        <end position="626"/>
    </location>
</feature>
<dbReference type="PANTHER" id="PTHR22767">
    <property type="entry name" value="N-TERMINAL ACETYLTRANSFERASE-RELATED"/>
    <property type="match status" value="1"/>
</dbReference>
<dbReference type="InterPro" id="IPR019734">
    <property type="entry name" value="TPR_rpt"/>
</dbReference>
<name>A0A8J2N7I2_FUSEQ</name>